<gene>
    <name evidence="2" type="ORF">Cylst_3811</name>
</gene>
<feature type="domain" description="Spermatogenesis-associated protein 20-like TRX" evidence="1">
    <location>
        <begin position="2"/>
        <end position="164"/>
    </location>
</feature>
<dbReference type="PANTHER" id="PTHR42899">
    <property type="entry name" value="SPERMATOGENESIS-ASSOCIATED PROTEIN 20"/>
    <property type="match status" value="1"/>
</dbReference>
<dbReference type="InterPro" id="IPR024705">
    <property type="entry name" value="Ssp411"/>
</dbReference>
<dbReference type="GO" id="GO:0005975">
    <property type="term" value="P:carbohydrate metabolic process"/>
    <property type="evidence" value="ECO:0007669"/>
    <property type="project" value="InterPro"/>
</dbReference>
<sequence>MTNRLAETKSLYLRKHAENPIDWWPWCDEALATAKTENKPIFLSIGYSSCHWCTVMEGEAFSDSAIADYMNANFLPIKVDREERPDLDSIYMQALQMMSGQGGWPLNAFLSPDDLVPFYAGTYFPLEPRYGRPGFLQVLQALRRYYDTEKEDLRDRKASIIESLLTSAVLQDGAADELQDNQLLRHGWETTTGIITPKPSGNSFPMIPYAELALRGTRFNFASQYDGKQVCTQRGLELALGGIYDHVGGGFHRYTVDPTWTVPHFEKMLYDNGQILEYLASLWSAGVKEPAFVRAVAGTVQWLQREMTAPEGYFYAAQDADSFFNSTAVEPEEGAFYVWSYSELEQLLTLEELTELQQQFTVTPNGNFEGKNVLQRRHAGELSQKLEVALGKLFTARYGAPPDSLATFPPARDNLEAKTTNWPGRIPSVTDTKMIVAWNSLMISGLARAAGVFRQPLYLELAAKAANFILDNQFVDGRFQRLNYGGEATVLAQSEDYAFFIKALLDLSQVSLDSNQRTFWLEKAVTLQEEFAEFLWSVELGGYYNTSSDNSQDLIVRERSYVDNATPSANGIAIANLVRLALLTDNLHYLDLAEQGLKAFRSVMSSAPQACPSLFTALDWYRNSTLIRSTIEQITSLIPKYLPTSALAVAARLPENSIGLVCQGLKCLAPAESVEQMLQQVQQIQVRV</sequence>
<dbReference type="STRING" id="56107.Cylst_3811"/>
<dbReference type="CDD" id="cd02955">
    <property type="entry name" value="SSP411"/>
    <property type="match status" value="1"/>
</dbReference>
<protein>
    <submittedName>
        <fullName evidence="2">Thioredoxin domain protein</fullName>
    </submittedName>
</protein>
<keyword evidence="3" id="KW-1185">Reference proteome</keyword>
<dbReference type="eggNOG" id="COG1331">
    <property type="taxonomic scope" value="Bacteria"/>
</dbReference>
<dbReference type="PIRSF" id="PIRSF006402">
    <property type="entry name" value="UCP006402_thioredoxin"/>
    <property type="match status" value="1"/>
</dbReference>
<dbReference type="SUPFAM" id="SSF52833">
    <property type="entry name" value="Thioredoxin-like"/>
    <property type="match status" value="1"/>
</dbReference>
<dbReference type="Pfam" id="PF03190">
    <property type="entry name" value="Thioredox_DsbH"/>
    <property type="match status" value="1"/>
</dbReference>
<dbReference type="RefSeq" id="WP_015209174.1">
    <property type="nucleotide sequence ID" value="NC_019757.1"/>
</dbReference>
<dbReference type="InterPro" id="IPR036249">
    <property type="entry name" value="Thioredoxin-like_sf"/>
</dbReference>
<name>K9X1I1_9NOST</name>
<evidence type="ECO:0000313" key="3">
    <source>
        <dbReference type="Proteomes" id="UP000010475"/>
    </source>
</evidence>
<dbReference type="AlphaFoldDB" id="K9X1I1"/>
<evidence type="ECO:0000313" key="2">
    <source>
        <dbReference type="EMBL" id="AFZ25929.1"/>
    </source>
</evidence>
<dbReference type="HOGENOM" id="CLU_014051_4_1_3"/>
<evidence type="ECO:0000259" key="1">
    <source>
        <dbReference type="Pfam" id="PF03190"/>
    </source>
</evidence>
<dbReference type="InterPro" id="IPR008928">
    <property type="entry name" value="6-hairpin_glycosidase_sf"/>
</dbReference>
<dbReference type="PANTHER" id="PTHR42899:SF1">
    <property type="entry name" value="SPERMATOGENESIS-ASSOCIATED PROTEIN 20"/>
    <property type="match status" value="1"/>
</dbReference>
<proteinExistence type="predicted"/>
<dbReference type="Proteomes" id="UP000010475">
    <property type="component" value="Chromosome"/>
</dbReference>
<organism evidence="2 3">
    <name type="scientific">Cylindrospermum stagnale PCC 7417</name>
    <dbReference type="NCBI Taxonomy" id="56107"/>
    <lineage>
        <taxon>Bacteria</taxon>
        <taxon>Bacillati</taxon>
        <taxon>Cyanobacteriota</taxon>
        <taxon>Cyanophyceae</taxon>
        <taxon>Nostocales</taxon>
        <taxon>Nostocaceae</taxon>
        <taxon>Cylindrospermum</taxon>
    </lineage>
</organism>
<dbReference type="InterPro" id="IPR004879">
    <property type="entry name" value="Ssp411-like_TRX"/>
</dbReference>
<accession>K9X1I1</accession>
<reference evidence="2 3" key="1">
    <citation type="submission" date="2012-06" db="EMBL/GenBank/DDBJ databases">
        <title>Finished chromosome of genome of Cylindrospermum stagnale PCC 7417.</title>
        <authorList>
            <consortium name="US DOE Joint Genome Institute"/>
            <person name="Gugger M."/>
            <person name="Coursin T."/>
            <person name="Rippka R."/>
            <person name="Tandeau De Marsac N."/>
            <person name="Huntemann M."/>
            <person name="Wei C.-L."/>
            <person name="Han J."/>
            <person name="Detter J.C."/>
            <person name="Han C."/>
            <person name="Tapia R."/>
            <person name="Chen A."/>
            <person name="Kyrpides N."/>
            <person name="Mavromatis K."/>
            <person name="Markowitz V."/>
            <person name="Szeto E."/>
            <person name="Ivanova N."/>
            <person name="Pagani I."/>
            <person name="Pati A."/>
            <person name="Goodwin L."/>
            <person name="Nordberg H.P."/>
            <person name="Cantor M.N."/>
            <person name="Hua S.X."/>
            <person name="Woyke T."/>
            <person name="Kerfeld C.A."/>
        </authorList>
    </citation>
    <scope>NUCLEOTIDE SEQUENCE [LARGE SCALE GENOMIC DNA]</scope>
    <source>
        <strain evidence="2 3">PCC 7417</strain>
    </source>
</reference>
<dbReference type="PATRIC" id="fig|56107.3.peg.4187"/>
<dbReference type="SUPFAM" id="SSF48208">
    <property type="entry name" value="Six-hairpin glycosidases"/>
    <property type="match status" value="1"/>
</dbReference>
<dbReference type="EMBL" id="CP003642">
    <property type="protein sequence ID" value="AFZ25929.1"/>
    <property type="molecule type" value="Genomic_DNA"/>
</dbReference>
<dbReference type="Gene3D" id="3.40.30.10">
    <property type="entry name" value="Glutaredoxin"/>
    <property type="match status" value="1"/>
</dbReference>
<dbReference type="OrthoDB" id="9762614at2"/>
<dbReference type="KEGG" id="csg:Cylst_3811"/>